<dbReference type="AlphaFoldDB" id="A0A0C2X0L8"/>
<dbReference type="Proteomes" id="UP000054549">
    <property type="component" value="Unassembled WGS sequence"/>
</dbReference>
<evidence type="ECO:0000256" key="2">
    <source>
        <dbReference type="ARBA" id="ARBA00009870"/>
    </source>
</evidence>
<dbReference type="STRING" id="946122.A0A0C2X0L8"/>
<evidence type="ECO:0000256" key="4">
    <source>
        <dbReference type="SAM" id="MobiDB-lite"/>
    </source>
</evidence>
<organism evidence="7 8">
    <name type="scientific">Amanita muscaria (strain Koide BX008)</name>
    <dbReference type="NCBI Taxonomy" id="946122"/>
    <lineage>
        <taxon>Eukaryota</taxon>
        <taxon>Fungi</taxon>
        <taxon>Dikarya</taxon>
        <taxon>Basidiomycota</taxon>
        <taxon>Agaricomycotina</taxon>
        <taxon>Agaricomycetes</taxon>
        <taxon>Agaricomycetidae</taxon>
        <taxon>Agaricales</taxon>
        <taxon>Pluteineae</taxon>
        <taxon>Amanitaceae</taxon>
        <taxon>Amanita</taxon>
    </lineage>
</organism>
<dbReference type="GO" id="GO:0007064">
    <property type="term" value="P:mitotic sister chromatid cohesion"/>
    <property type="evidence" value="ECO:0007669"/>
    <property type="project" value="TreeGrafter"/>
</dbReference>
<sequence length="467" mass="51300">MERKLSKTQTLQTDIEKSVDAIMGQEIEIMALRLSGQLLLGVVRIYSRKAKYLLDDCNEALLKIKMAFRPGPVDLNDDELVVSKNSITLAPNMVDLDLLLPDVQWDLDFEHRPDTSTLEVGRDASPSSIEPYLGVQAGPPLERSTPPDFELPTFESVDLEDFGVGFDEVLTSPSSIEPHLGGVDDPIPTVLGDSGVQSDAQEVPRQVKAKKQIVDTMTELRDGEGKGNGPDAGGILADHQYLRSSSIVLQLLKIHVNPTAHFFRGKNKQHGLCDAPYGIGPELKHLFTRPAGRLRSVKRNLSPQGDALPKRRRVEEPENVSQLEFGRRGTSPAASLRIGSDLLEPEELEAFHAPLSFGVEPFPSHSQQSDNADAAPDRKGFSKNTVQALEIIQNELGSVGAEKVLSFQTVSNKASRRAAASFFFELLVLGTRDCLKLTQTAPFENIEFSAKEKFWTILESQSVIATV</sequence>
<dbReference type="GO" id="GO:0003682">
    <property type="term" value="F:chromatin binding"/>
    <property type="evidence" value="ECO:0007669"/>
    <property type="project" value="TreeGrafter"/>
</dbReference>
<feature type="region of interest" description="Disordered" evidence="4">
    <location>
        <begin position="301"/>
        <end position="328"/>
    </location>
</feature>
<dbReference type="HOGENOM" id="CLU_015775_0_1_1"/>
<reference evidence="7 8" key="1">
    <citation type="submission" date="2014-04" db="EMBL/GenBank/DDBJ databases">
        <title>Evolutionary Origins and Diversification of the Mycorrhizal Mutualists.</title>
        <authorList>
            <consortium name="DOE Joint Genome Institute"/>
            <consortium name="Mycorrhizal Genomics Consortium"/>
            <person name="Kohler A."/>
            <person name="Kuo A."/>
            <person name="Nagy L.G."/>
            <person name="Floudas D."/>
            <person name="Copeland A."/>
            <person name="Barry K.W."/>
            <person name="Cichocki N."/>
            <person name="Veneault-Fourrey C."/>
            <person name="LaButti K."/>
            <person name="Lindquist E.A."/>
            <person name="Lipzen A."/>
            <person name="Lundell T."/>
            <person name="Morin E."/>
            <person name="Murat C."/>
            <person name="Riley R."/>
            <person name="Ohm R."/>
            <person name="Sun H."/>
            <person name="Tunlid A."/>
            <person name="Henrissat B."/>
            <person name="Grigoriev I.V."/>
            <person name="Hibbett D.S."/>
            <person name="Martin F."/>
        </authorList>
    </citation>
    <scope>NUCLEOTIDE SEQUENCE [LARGE SCALE GENOMIC DNA]</scope>
    <source>
        <strain evidence="7 8">Koide BX008</strain>
    </source>
</reference>
<accession>A0A0C2X0L8</accession>
<gene>
    <name evidence="7" type="ORF">M378DRAFT_165915</name>
</gene>
<keyword evidence="3" id="KW-0539">Nucleus</keyword>
<dbReference type="EMBL" id="KN818273">
    <property type="protein sequence ID" value="KIL62228.1"/>
    <property type="molecule type" value="Genomic_DNA"/>
</dbReference>
<evidence type="ECO:0000259" key="5">
    <source>
        <dbReference type="Pfam" id="PF04824"/>
    </source>
</evidence>
<dbReference type="GO" id="GO:1990414">
    <property type="term" value="P:replication-born double-strand break repair via sister chromatid exchange"/>
    <property type="evidence" value="ECO:0007669"/>
    <property type="project" value="TreeGrafter"/>
</dbReference>
<dbReference type="InterPro" id="IPR036390">
    <property type="entry name" value="WH_DNA-bd_sf"/>
</dbReference>
<comment type="similarity">
    <text evidence="2">Belongs to the rad21 family.</text>
</comment>
<comment type="subcellular location">
    <subcellularLocation>
        <location evidence="1">Nucleus</location>
    </subcellularLocation>
</comment>
<dbReference type="FunCoup" id="A0A0C2X0L8">
    <property type="interactions" value="323"/>
</dbReference>
<evidence type="ECO:0000313" key="8">
    <source>
        <dbReference type="Proteomes" id="UP000054549"/>
    </source>
</evidence>
<dbReference type="InParanoid" id="A0A0C2X0L8"/>
<dbReference type="OrthoDB" id="10071381at2759"/>
<dbReference type="InterPro" id="IPR023093">
    <property type="entry name" value="ScpA-like_C"/>
</dbReference>
<dbReference type="Pfam" id="PF04824">
    <property type="entry name" value="Rad21_Rec8"/>
    <property type="match status" value="1"/>
</dbReference>
<protein>
    <submittedName>
        <fullName evidence="7">Uncharacterized protein</fullName>
    </submittedName>
</protein>
<dbReference type="Gene3D" id="1.10.10.580">
    <property type="entry name" value="Structural maintenance of chromosome 1. Chain E"/>
    <property type="match status" value="1"/>
</dbReference>
<dbReference type="SUPFAM" id="SSF46785">
    <property type="entry name" value="Winged helix' DNA-binding domain"/>
    <property type="match status" value="1"/>
</dbReference>
<dbReference type="PANTHER" id="PTHR12585:SF69">
    <property type="entry name" value="FI11703P"/>
    <property type="match status" value="1"/>
</dbReference>
<dbReference type="GO" id="GO:0005634">
    <property type="term" value="C:nucleus"/>
    <property type="evidence" value="ECO:0007669"/>
    <property type="project" value="UniProtKB-SubCell"/>
</dbReference>
<keyword evidence="8" id="KW-1185">Reference proteome</keyword>
<proteinExistence type="inferred from homology"/>
<name>A0A0C2X0L8_AMAMK</name>
<dbReference type="PANTHER" id="PTHR12585">
    <property type="entry name" value="SCC1 / RAD21 FAMILY MEMBER"/>
    <property type="match status" value="1"/>
</dbReference>
<feature type="domain" description="Rad21/Rec8-like protein C-terminal eukaryotic" evidence="5">
    <location>
        <begin position="402"/>
        <end position="454"/>
    </location>
</feature>
<dbReference type="InterPro" id="IPR039781">
    <property type="entry name" value="Rad21/Rec8-like"/>
</dbReference>
<dbReference type="Pfam" id="PF04825">
    <property type="entry name" value="Rad21_Rec8_N"/>
    <property type="match status" value="1"/>
</dbReference>
<feature type="domain" description="Rad21/Rec8-like protein N-terminal" evidence="6">
    <location>
        <begin position="2"/>
        <end position="78"/>
    </location>
</feature>
<dbReference type="InterPro" id="IPR006910">
    <property type="entry name" value="Rad21_Rec8_N"/>
</dbReference>
<evidence type="ECO:0000256" key="1">
    <source>
        <dbReference type="ARBA" id="ARBA00004123"/>
    </source>
</evidence>
<evidence type="ECO:0000256" key="3">
    <source>
        <dbReference type="ARBA" id="ARBA00023242"/>
    </source>
</evidence>
<evidence type="ECO:0000259" key="6">
    <source>
        <dbReference type="Pfam" id="PF04825"/>
    </source>
</evidence>
<dbReference type="GO" id="GO:0030892">
    <property type="term" value="C:mitotic cohesin complex"/>
    <property type="evidence" value="ECO:0007669"/>
    <property type="project" value="TreeGrafter"/>
</dbReference>
<dbReference type="InterPro" id="IPR006909">
    <property type="entry name" value="Rad21/Rec8_C_eu"/>
</dbReference>
<evidence type="ECO:0000313" key="7">
    <source>
        <dbReference type="EMBL" id="KIL62228.1"/>
    </source>
</evidence>